<dbReference type="InterPro" id="IPR007504">
    <property type="entry name" value="H/ACA_rnp_Gar1/Naf1"/>
</dbReference>
<evidence type="ECO:0000256" key="2">
    <source>
        <dbReference type="ARBA" id="ARBA00022517"/>
    </source>
</evidence>
<evidence type="ECO:0000313" key="12">
    <source>
        <dbReference type="EMBL" id="KAB8224710.1"/>
    </source>
</evidence>
<evidence type="ECO:0000256" key="1">
    <source>
        <dbReference type="ARBA" id="ARBA00004604"/>
    </source>
</evidence>
<evidence type="ECO:0000256" key="10">
    <source>
        <dbReference type="RuleBase" id="RU364004"/>
    </source>
</evidence>
<evidence type="ECO:0000256" key="3">
    <source>
        <dbReference type="ARBA" id="ARBA00022552"/>
    </source>
</evidence>
<comment type="function">
    <text evidence="10">Required for ribosome biogenesis. Part of a complex which catalyzes pseudouridylation of rRNA. This involves the isomerization of uridine such that the ribose is subsequently attached to C5, instead of the normal N1. Pseudouridine ("psi") residues may serve to stabilize the conformation of rRNAs.</text>
</comment>
<dbReference type="Gene3D" id="2.40.10.230">
    <property type="entry name" value="Probable tRNA pseudouridine synthase domain"/>
    <property type="match status" value="1"/>
</dbReference>
<comment type="function">
    <text evidence="8">Non-catalytic component of the H/ACA small nucleolar ribonucleoprotein (H/ACA snoRNP), which catalyzes pseudouridylation of rRNA and is required for ribosome biogenesis. This involves the isomerization of uridine such that the ribose is subsequently attached to C5, instead of the normal N1. Pseudouridine ('psi') residues may serve to stabilize the conformation of rRNAs. The H/ACA snoRNP complex also mediates pseudouridylation of other types of RNAs. The H/ACA snoRNP complex mediates pseudouridylation at position 93 in U2 snRNA.</text>
</comment>
<evidence type="ECO:0000256" key="5">
    <source>
        <dbReference type="ARBA" id="ARBA00023242"/>
    </source>
</evidence>
<comment type="similarity">
    <text evidence="7 10">Belongs to the GAR1 family.</text>
</comment>
<comment type="subcellular location">
    <subcellularLocation>
        <location evidence="1 10">Nucleus</location>
        <location evidence="1 10">Nucleolus</location>
    </subcellularLocation>
</comment>
<gene>
    <name evidence="12" type="ORF">BDV33DRAFT_199383</name>
</gene>
<evidence type="ECO:0000256" key="11">
    <source>
        <dbReference type="SAM" id="MobiDB-lite"/>
    </source>
</evidence>
<accession>A0A5N6F7C7</accession>
<feature type="compositionally biased region" description="Gly residues" evidence="11">
    <location>
        <begin position="1"/>
        <end position="29"/>
    </location>
</feature>
<evidence type="ECO:0000256" key="4">
    <source>
        <dbReference type="ARBA" id="ARBA00022884"/>
    </source>
</evidence>
<dbReference type="InterPro" id="IPR038664">
    <property type="entry name" value="Gar1/Naf1_Cbf5-bd_sf"/>
</dbReference>
<evidence type="ECO:0000256" key="6">
    <source>
        <dbReference type="ARBA" id="ARBA00023274"/>
    </source>
</evidence>
<reference evidence="12 13" key="1">
    <citation type="submission" date="2019-04" db="EMBL/GenBank/DDBJ databases">
        <title>Fungal friends and foes A comparative genomics study of 23 Aspergillus species from section Flavi.</title>
        <authorList>
            <consortium name="DOE Joint Genome Institute"/>
            <person name="Kjaerbolling I."/>
            <person name="Vesth T.C."/>
            <person name="Frisvad J.C."/>
            <person name="Nybo J.L."/>
            <person name="Theobald S."/>
            <person name="Kildgaard S."/>
            <person name="Petersen T.I."/>
            <person name="Kuo A."/>
            <person name="Sato A."/>
            <person name="Lyhne E.K."/>
            <person name="Kogle M.E."/>
            <person name="Wiebenga A."/>
            <person name="Kun R.S."/>
            <person name="Lubbers R.J."/>
            <person name="Makela M.R."/>
            <person name="Barry K."/>
            <person name="Chovatia M."/>
            <person name="Clum A."/>
            <person name="Daum C."/>
            <person name="Haridas S."/>
            <person name="He G."/>
            <person name="LaButti K."/>
            <person name="Lipzen A."/>
            <person name="Mondo S."/>
            <person name="Pangilinan J."/>
            <person name="Riley R."/>
            <person name="Salamov A."/>
            <person name="Simmons B.A."/>
            <person name="Magnuson J.K."/>
            <person name="Henrissat B."/>
            <person name="Mortensen U.H."/>
            <person name="Larsen T.O."/>
            <person name="De vries R.P."/>
            <person name="Grigoriev I.V."/>
            <person name="Machida M."/>
            <person name="Baker S.E."/>
            <person name="Andersen M.R."/>
        </authorList>
    </citation>
    <scope>NUCLEOTIDE SEQUENCE [LARGE SCALE GENOMIC DNA]</scope>
    <source>
        <strain evidence="12 13">CBS 126849</strain>
    </source>
</reference>
<dbReference type="PANTHER" id="PTHR23237:SF6">
    <property type="entry name" value="H_ACA RIBONUCLEOPROTEIN COMPLEX SUBUNIT 1"/>
    <property type="match status" value="1"/>
</dbReference>
<keyword evidence="4 10" id="KW-0694">RNA-binding</keyword>
<dbReference type="GO" id="GO:0034513">
    <property type="term" value="F:box H/ACA snoRNA binding"/>
    <property type="evidence" value="ECO:0007669"/>
    <property type="project" value="TreeGrafter"/>
</dbReference>
<dbReference type="EMBL" id="ML733398">
    <property type="protein sequence ID" value="KAB8224710.1"/>
    <property type="molecule type" value="Genomic_DNA"/>
</dbReference>
<dbReference type="SUPFAM" id="SSF50447">
    <property type="entry name" value="Translation proteins"/>
    <property type="match status" value="1"/>
</dbReference>
<proteinExistence type="inferred from homology"/>
<dbReference type="GO" id="GO:0000454">
    <property type="term" value="P:snoRNA guided rRNA pseudouridine synthesis"/>
    <property type="evidence" value="ECO:0007669"/>
    <property type="project" value="TreeGrafter"/>
</dbReference>
<dbReference type="AlphaFoldDB" id="A0A5N6F7C7"/>
<dbReference type="FunFam" id="2.40.10.230:FF:000001">
    <property type="entry name" value="H/ACA ribonucleoprotein complex subunit"/>
    <property type="match status" value="1"/>
</dbReference>
<dbReference type="PANTHER" id="PTHR23237">
    <property type="entry name" value="NUCLEOLAR PROTEIN FAMILY A MEMBER 1 SNORNP PROTEIN GAR1"/>
    <property type="match status" value="1"/>
</dbReference>
<dbReference type="InterPro" id="IPR009000">
    <property type="entry name" value="Transl_B-barrel_sf"/>
</dbReference>
<dbReference type="Proteomes" id="UP000326799">
    <property type="component" value="Unassembled WGS sequence"/>
</dbReference>
<keyword evidence="3 10" id="KW-0698">rRNA processing</keyword>
<keyword evidence="5 10" id="KW-0539">Nucleus</keyword>
<sequence length="307" mass="33347">MSFRGGGRGGFATGANRGGSFGGRGGRGGFQQPMGPPAQVLEMGSFMHACEGEMVCESINPKIPYFNAPIYLENKTPIGKVDEVLGPINQVYFTIKPQEGIVATSFKPGDKVYIGGDKLLPLEKYGSFLYVYFANSIDPMIIGSFLSLSRHRELLSLRELEALPGVVLAVAEEALVVEQEVDAADLAPLEEEAASVVELEEEVEASVVEAVASPGEAAEEDLVEVSDVRQSPSCLALSYYGVMGKRELLQELFVSIFLCILGGLPIRKGCRIIQPLNECYYTNEVPAKMTFQLIRRSFTGVFVRSPF</sequence>
<keyword evidence="13" id="KW-1185">Reference proteome</keyword>
<keyword evidence="6 10" id="KW-0687">Ribonucleoprotein</keyword>
<evidence type="ECO:0000256" key="9">
    <source>
        <dbReference type="ARBA" id="ARBA00062786"/>
    </source>
</evidence>
<organism evidence="12 13">
    <name type="scientific">Aspergillus novoparasiticus</name>
    <dbReference type="NCBI Taxonomy" id="986946"/>
    <lineage>
        <taxon>Eukaryota</taxon>
        <taxon>Fungi</taxon>
        <taxon>Dikarya</taxon>
        <taxon>Ascomycota</taxon>
        <taxon>Pezizomycotina</taxon>
        <taxon>Eurotiomycetes</taxon>
        <taxon>Eurotiomycetidae</taxon>
        <taxon>Eurotiales</taxon>
        <taxon>Aspergillaceae</taxon>
        <taxon>Aspergillus</taxon>
        <taxon>Aspergillus subgen. Circumdati</taxon>
    </lineage>
</organism>
<evidence type="ECO:0000256" key="8">
    <source>
        <dbReference type="ARBA" id="ARBA00053712"/>
    </source>
</evidence>
<protein>
    <recommendedName>
        <fullName evidence="10">H/ACA ribonucleoprotein complex subunit</fullName>
    </recommendedName>
</protein>
<feature type="region of interest" description="Disordered" evidence="11">
    <location>
        <begin position="1"/>
        <end position="34"/>
    </location>
</feature>
<keyword evidence="2 10" id="KW-0690">Ribosome biogenesis</keyword>
<evidence type="ECO:0000313" key="13">
    <source>
        <dbReference type="Proteomes" id="UP000326799"/>
    </source>
</evidence>
<dbReference type="Pfam" id="PF04410">
    <property type="entry name" value="Gar1"/>
    <property type="match status" value="1"/>
</dbReference>
<evidence type="ECO:0000256" key="7">
    <source>
        <dbReference type="ARBA" id="ARBA00038293"/>
    </source>
</evidence>
<name>A0A5N6F7C7_9EURO</name>
<dbReference type="GO" id="GO:0031429">
    <property type="term" value="C:box H/ACA snoRNP complex"/>
    <property type="evidence" value="ECO:0007669"/>
    <property type="project" value="TreeGrafter"/>
</dbReference>
<comment type="subunit">
    <text evidence="9 10">Component of the small nucleolar ribonucleoprotein particles containing H/ACA-type snoRNAs (H/ACA snoRNPs).</text>
</comment>